<sequence>MYSVRHKGTEEFSWDKEKEEFLINHHYNILSKLYGSGEFLPTEKDKKDAKSKLVEAFNEQYGTELTADNIHKRLMIIQDRVAWNENSADSCHSWSESFPSMAHGASTKLTEETNSAGEPRTKKVKSSRFQGNGRWDEDCREHAAFLNEIKRPTLKLIRRRELQIDDKIIGTGAQGQVRLGLFGWTPVAIKSISKITDKNALRELVCLNDLKHQNVILCYGVCLSVTQLHIVMEYFESNSLHDIIFHEETRNKYALTSDEKVIILEQAATGFTYIHSQKILHRNIKPGNILVNVKCLHVKICDLGLAVSKKICKDLKSTREDRMRGTYFFMAPEIFLCEKKMYSNKSDVWAFACTIYELFSHQCVWPVVRNDPHHSTEIALSNRKVPPYEELVPEILLELMKSSFEYKPTARPDMSSFVRTLRSIEQLKKVFTAQLNRSKKVFDHNTQQETCSSSSTAPASDFMVPLLKHRPGLASDLPPAQHVPKRRRKSDKRSKKSSQYMHSVVPLHDQFALVHQANVMGMQQTFQDMSATFAQTQEMVRNVSNQALPKDYVFNMILRKVKCIPESKYSTLMKTVCKALANIVKEDSCN</sequence>
<gene>
    <name evidence="1" type="ORF">QAD02_013418</name>
</gene>
<proteinExistence type="predicted"/>
<dbReference type="Proteomes" id="UP001239111">
    <property type="component" value="Chromosome 2"/>
</dbReference>
<evidence type="ECO:0000313" key="2">
    <source>
        <dbReference type="Proteomes" id="UP001239111"/>
    </source>
</evidence>
<organism evidence="1 2">
    <name type="scientific">Eretmocerus hayati</name>
    <dbReference type="NCBI Taxonomy" id="131215"/>
    <lineage>
        <taxon>Eukaryota</taxon>
        <taxon>Metazoa</taxon>
        <taxon>Ecdysozoa</taxon>
        <taxon>Arthropoda</taxon>
        <taxon>Hexapoda</taxon>
        <taxon>Insecta</taxon>
        <taxon>Pterygota</taxon>
        <taxon>Neoptera</taxon>
        <taxon>Endopterygota</taxon>
        <taxon>Hymenoptera</taxon>
        <taxon>Apocrita</taxon>
        <taxon>Proctotrupomorpha</taxon>
        <taxon>Chalcidoidea</taxon>
        <taxon>Aphelinidae</taxon>
        <taxon>Aphelininae</taxon>
        <taxon>Eretmocerus</taxon>
    </lineage>
</organism>
<accession>A0ACC2P2G6</accession>
<keyword evidence="2" id="KW-1185">Reference proteome</keyword>
<comment type="caution">
    <text evidence="1">The sequence shown here is derived from an EMBL/GenBank/DDBJ whole genome shotgun (WGS) entry which is preliminary data.</text>
</comment>
<evidence type="ECO:0000313" key="1">
    <source>
        <dbReference type="EMBL" id="KAJ8677631.1"/>
    </source>
</evidence>
<name>A0ACC2P2G6_9HYME</name>
<protein>
    <submittedName>
        <fullName evidence="1">Uncharacterized protein</fullName>
    </submittedName>
</protein>
<dbReference type="EMBL" id="CM056742">
    <property type="protein sequence ID" value="KAJ8677631.1"/>
    <property type="molecule type" value="Genomic_DNA"/>
</dbReference>
<reference evidence="1" key="1">
    <citation type="submission" date="2023-04" db="EMBL/GenBank/DDBJ databases">
        <title>A chromosome-level genome assembly of the parasitoid wasp Eretmocerus hayati.</title>
        <authorList>
            <person name="Zhong Y."/>
            <person name="Liu S."/>
            <person name="Liu Y."/>
        </authorList>
    </citation>
    <scope>NUCLEOTIDE SEQUENCE</scope>
    <source>
        <strain evidence="1">ZJU_SS_LIU_2023</strain>
    </source>
</reference>